<feature type="region of interest" description="Disordered" evidence="1">
    <location>
        <begin position="327"/>
        <end position="411"/>
    </location>
</feature>
<feature type="compositionally biased region" description="Polar residues" evidence="1">
    <location>
        <begin position="613"/>
        <end position="627"/>
    </location>
</feature>
<dbReference type="AlphaFoldDB" id="A0A672GJ43"/>
<dbReference type="OMA" id="MEPDIIP"/>
<sequence length="639" mass="69509">MESDIMRLHTSSPPPAVDDEEDDDADGEMRSGEEEEFGNFRTGISCSPIGFADSSELPSSFRSPPPNIKPATHQPSCSFDQPVEQSQPTSTVMFECGRGQMDRQDGDAESSLRLTNGHAERRSVAHSAAGACSPQEETGFADFTVFTDQTAHPWCCGFSPVSSSEKWDSRLNGGTNISSGKQISDSGREVIMKFEPGSVCAHKTKENLVTKLKHCECRDAALVLSSQDDFVLLEAAEPFDFPSDMKEWDGDTQREDQENGVSAIPKTFMSEAASEDLPSFSDDLSFEGASTADLEPNVSSLISQDDSTDWDRTDDEVEELEDFIHSSRASLSPHESEEGFHHRKQHATQETSATSSQPQSEADPGDRFADFTDGSSERRGDRDHARPADAGVLSLGNLPPSDSFADFCSAPTQEDATGSWAQFKDQTEEVEGKTWTQFRESVSSPQTDVDAEEQASRVQQLLETSFPQVGVPAVEGEEELLSLGALLQKQHPPESEEEISQLSGARRIQQEMLRSHQDVHGAVGLRFQWGGSHVNSTLLSCLGVDTRNIVFMGTKKQPVTVPAFASGLGLLEPTKDPAPAASSPGRRVVTTGAPPGPRDLSAHPAQEFPSRQPDWSSRGLSSSQDGTSPRRAPHFWGRK</sequence>
<reference evidence="3" key="3">
    <citation type="submission" date="2025-09" db="UniProtKB">
        <authorList>
            <consortium name="Ensembl"/>
        </authorList>
    </citation>
    <scope>IDENTIFICATION</scope>
</reference>
<dbReference type="Pfam" id="PF15045">
    <property type="entry name" value="Clathrin_bdg"/>
    <property type="match status" value="1"/>
</dbReference>
<dbReference type="PANTHER" id="PTHR16156:SF7">
    <property type="entry name" value="CLATHRIN BINDING BOX OF AFTIPHILIN CONTAINING 1"/>
    <property type="match status" value="1"/>
</dbReference>
<evidence type="ECO:0000313" key="4">
    <source>
        <dbReference type="Proteomes" id="UP000472267"/>
    </source>
</evidence>
<dbReference type="GO" id="GO:0030121">
    <property type="term" value="C:AP-1 adaptor complex"/>
    <property type="evidence" value="ECO:0007669"/>
    <property type="project" value="TreeGrafter"/>
</dbReference>
<feature type="region of interest" description="Disordered" evidence="1">
    <location>
        <begin position="571"/>
        <end position="639"/>
    </location>
</feature>
<dbReference type="InterPro" id="IPR029205">
    <property type="entry name" value="Clathrin-bd"/>
</dbReference>
<dbReference type="GO" id="GO:0030276">
    <property type="term" value="F:clathrin binding"/>
    <property type="evidence" value="ECO:0007669"/>
    <property type="project" value="InterPro"/>
</dbReference>
<dbReference type="Proteomes" id="UP000472267">
    <property type="component" value="Chromosome 13"/>
</dbReference>
<dbReference type="InterPro" id="IPR046359">
    <property type="entry name" value="Aftin-like"/>
</dbReference>
<feature type="compositionally biased region" description="Acidic residues" evidence="1">
    <location>
        <begin position="17"/>
        <end position="26"/>
    </location>
</feature>
<feature type="compositionally biased region" description="Polar residues" evidence="1">
    <location>
        <begin position="348"/>
        <end position="360"/>
    </location>
</feature>
<organism evidence="3 4">
    <name type="scientific">Salarias fasciatus</name>
    <name type="common">Jewelled blenny</name>
    <name type="synonym">Blennius fasciatus</name>
    <dbReference type="NCBI Taxonomy" id="181472"/>
    <lineage>
        <taxon>Eukaryota</taxon>
        <taxon>Metazoa</taxon>
        <taxon>Chordata</taxon>
        <taxon>Craniata</taxon>
        <taxon>Vertebrata</taxon>
        <taxon>Euteleostomi</taxon>
        <taxon>Actinopterygii</taxon>
        <taxon>Neopterygii</taxon>
        <taxon>Teleostei</taxon>
        <taxon>Neoteleostei</taxon>
        <taxon>Acanthomorphata</taxon>
        <taxon>Ovalentaria</taxon>
        <taxon>Blenniimorphae</taxon>
        <taxon>Blenniiformes</taxon>
        <taxon>Blennioidei</taxon>
        <taxon>Blenniidae</taxon>
        <taxon>Salariinae</taxon>
        <taxon>Salarias</taxon>
    </lineage>
</organism>
<dbReference type="InParanoid" id="A0A672GJ43"/>
<dbReference type="GeneID" id="115399548"/>
<feature type="region of interest" description="Disordered" evidence="1">
    <location>
        <begin position="1"/>
        <end position="88"/>
    </location>
</feature>
<evidence type="ECO:0000256" key="1">
    <source>
        <dbReference type="SAM" id="MobiDB-lite"/>
    </source>
</evidence>
<gene>
    <name evidence="3" type="primary">LOC115399548</name>
</gene>
<dbReference type="Ensembl" id="ENSSFAT00005019043.1">
    <property type="protein sequence ID" value="ENSSFAP00005018312.1"/>
    <property type="gene ID" value="ENSSFAG00005009662.1"/>
</dbReference>
<reference evidence="3" key="1">
    <citation type="submission" date="2019-06" db="EMBL/GenBank/DDBJ databases">
        <authorList>
            <consortium name="Wellcome Sanger Institute Data Sharing"/>
        </authorList>
    </citation>
    <scope>NUCLEOTIDE SEQUENCE [LARGE SCALE GENOMIC DNA]</scope>
</reference>
<feature type="region of interest" description="Disordered" evidence="1">
    <location>
        <begin position="273"/>
        <end position="313"/>
    </location>
</feature>
<proteinExistence type="predicted"/>
<dbReference type="GO" id="GO:0032588">
    <property type="term" value="C:trans-Golgi network membrane"/>
    <property type="evidence" value="ECO:0007669"/>
    <property type="project" value="InterPro"/>
</dbReference>
<feature type="domain" description="Aftiphilin clathrin-binding box" evidence="2">
    <location>
        <begin position="511"/>
        <end position="576"/>
    </location>
</feature>
<dbReference type="PANTHER" id="PTHR16156">
    <property type="entry name" value="AFTIPHILIN A-RELATED"/>
    <property type="match status" value="1"/>
</dbReference>
<protein>
    <submittedName>
        <fullName evidence="3">Uncharacterized LOC115399548</fullName>
    </submittedName>
</protein>
<name>A0A672GJ43_SALFA</name>
<evidence type="ECO:0000313" key="3">
    <source>
        <dbReference type="Ensembl" id="ENSSFAP00005018312.1"/>
    </source>
</evidence>
<accession>A0A672GJ43</accession>
<dbReference type="OrthoDB" id="5917212at2759"/>
<dbReference type="RefSeq" id="XP_029962836.1">
    <property type="nucleotide sequence ID" value="XM_030106976.1"/>
</dbReference>
<feature type="compositionally biased region" description="Basic and acidic residues" evidence="1">
    <location>
        <begin position="364"/>
        <end position="387"/>
    </location>
</feature>
<feature type="compositionally biased region" description="Polar residues" evidence="1">
    <location>
        <begin position="73"/>
        <end position="88"/>
    </location>
</feature>
<evidence type="ECO:0000259" key="2">
    <source>
        <dbReference type="Pfam" id="PF15045"/>
    </source>
</evidence>
<reference evidence="3" key="2">
    <citation type="submission" date="2025-08" db="UniProtKB">
        <authorList>
            <consortium name="Ensembl"/>
        </authorList>
    </citation>
    <scope>IDENTIFICATION</scope>
</reference>
<keyword evidence="4" id="KW-1185">Reference proteome</keyword>